<evidence type="ECO:0000256" key="1">
    <source>
        <dbReference type="SAM" id="MobiDB-lite"/>
    </source>
</evidence>
<organism evidence="2 3">
    <name type="scientific">Saccharopolyspora gregorii</name>
    <dbReference type="NCBI Taxonomy" id="33914"/>
    <lineage>
        <taxon>Bacteria</taxon>
        <taxon>Bacillati</taxon>
        <taxon>Actinomycetota</taxon>
        <taxon>Actinomycetes</taxon>
        <taxon>Pseudonocardiales</taxon>
        <taxon>Pseudonocardiaceae</taxon>
        <taxon>Saccharopolyspora</taxon>
    </lineage>
</organism>
<feature type="region of interest" description="Disordered" evidence="1">
    <location>
        <begin position="106"/>
        <end position="128"/>
    </location>
</feature>
<protein>
    <submittedName>
        <fullName evidence="2">Uncharacterized protein</fullName>
    </submittedName>
</protein>
<reference evidence="3" key="1">
    <citation type="journal article" date="2019" name="Int. J. Syst. Evol. Microbiol.">
        <title>The Global Catalogue of Microorganisms (GCM) 10K type strain sequencing project: providing services to taxonomists for standard genome sequencing and annotation.</title>
        <authorList>
            <consortium name="The Broad Institute Genomics Platform"/>
            <consortium name="The Broad Institute Genome Sequencing Center for Infectious Disease"/>
            <person name="Wu L."/>
            <person name="Ma J."/>
        </authorList>
    </citation>
    <scope>NUCLEOTIDE SEQUENCE [LARGE SCALE GENOMIC DNA]</scope>
    <source>
        <strain evidence="3">JCM 9687</strain>
    </source>
</reference>
<accession>A0ABP6RM58</accession>
<evidence type="ECO:0000313" key="2">
    <source>
        <dbReference type="EMBL" id="GAA3354318.1"/>
    </source>
</evidence>
<dbReference type="EMBL" id="BAAAYK010000031">
    <property type="protein sequence ID" value="GAA3354318.1"/>
    <property type="molecule type" value="Genomic_DNA"/>
</dbReference>
<dbReference type="Proteomes" id="UP001500483">
    <property type="component" value="Unassembled WGS sequence"/>
</dbReference>
<sequence>MSSTPPVAGRVELDDVDAAGALRGERHARVAFPHGSGVGPCAQFSERARMRALDVLPQPRGPENRYAWLMRCADSAVRSGSVTCSWPTTSAKVAGRYLRKRASATVGTLRGGTDAPDRDVGVRRPGEK</sequence>
<keyword evidence="3" id="KW-1185">Reference proteome</keyword>
<evidence type="ECO:0000313" key="3">
    <source>
        <dbReference type="Proteomes" id="UP001500483"/>
    </source>
</evidence>
<gene>
    <name evidence="2" type="ORF">GCM10020366_10670</name>
</gene>
<proteinExistence type="predicted"/>
<feature type="compositionally biased region" description="Basic and acidic residues" evidence="1">
    <location>
        <begin position="115"/>
        <end position="128"/>
    </location>
</feature>
<name>A0ABP6RM58_9PSEU</name>
<comment type="caution">
    <text evidence="2">The sequence shown here is derived from an EMBL/GenBank/DDBJ whole genome shotgun (WGS) entry which is preliminary data.</text>
</comment>